<dbReference type="InterPro" id="IPR001295">
    <property type="entry name" value="Dihydroorotate_DH_CS"/>
</dbReference>
<dbReference type="PIRSF" id="PIRSF001357">
    <property type="entry name" value="DeoC"/>
    <property type="match status" value="1"/>
</dbReference>
<accession>A0AA41K8U9</accession>
<dbReference type="PROSITE" id="PS00912">
    <property type="entry name" value="DHODEHASE_2"/>
    <property type="match status" value="1"/>
</dbReference>
<reference evidence="4" key="1">
    <citation type="journal article" date="2021" name="Gut Microbes">
        <title>A synthetic consortium of 100 gut commensals modulates the composition and function in a colon model of the microbiome of elderly subjects.</title>
        <authorList>
            <person name="Perez M."/>
            <person name="Ntemiri A."/>
            <person name="Tan H."/>
            <person name="Harris H.M.B."/>
            <person name="Roager H.M."/>
            <person name="Ribiere C."/>
            <person name="O'Toole P.W."/>
        </authorList>
    </citation>
    <scope>NUCLEOTIDE SEQUENCE</scope>
    <source>
        <strain evidence="4">MCC335</strain>
    </source>
</reference>
<dbReference type="Gene3D" id="3.20.20.70">
    <property type="entry name" value="Aldolase class I"/>
    <property type="match status" value="1"/>
</dbReference>
<dbReference type="Proteomes" id="UP001549200">
    <property type="component" value="Unassembled WGS sequence"/>
</dbReference>
<evidence type="ECO:0000313" key="6">
    <source>
        <dbReference type="Proteomes" id="UP000708338"/>
    </source>
</evidence>
<reference evidence="5 7" key="2">
    <citation type="submission" date="2024-06" db="EMBL/GenBank/DDBJ databases">
        <title>Genomic Encyclopedia of Type Strains, Phase IV (KMG-IV): sequencing the most valuable type-strain genomes for metagenomic binning, comparative biology and taxonomic classification.</title>
        <authorList>
            <person name="Goeker M."/>
        </authorList>
    </citation>
    <scope>NUCLEOTIDE SEQUENCE [LARGE SCALE GENOMIC DNA]</scope>
    <source>
        <strain evidence="5 7">DSM 19261</strain>
    </source>
</reference>
<keyword evidence="4" id="KW-0456">Lyase</keyword>
<gene>
    <name evidence="4" type="primary">deoC</name>
    <name evidence="5" type="ORF">ABID13_003722</name>
    <name evidence="4" type="ORF">GPL26_22275</name>
</gene>
<evidence type="ECO:0000313" key="5">
    <source>
        <dbReference type="EMBL" id="MET3572071.1"/>
    </source>
</evidence>
<dbReference type="GO" id="GO:0009264">
    <property type="term" value="P:deoxyribonucleotide catabolic process"/>
    <property type="evidence" value="ECO:0007669"/>
    <property type="project" value="UniProtKB-UniRule"/>
</dbReference>
<sequence>MKLTKSRLEPMIDASIGNKPAPMLEEFRGFVKQTSGYGFAVTLAEPYYVKTAAEILHPLGKKVCTVLSYPLAGMTHETKMLQARTAIADGADELDISMDLSLFLSGRYEEAKEDMKGFVHLTQEHNVLMKMIYFASRLSADDQKRAAQMAVELGIPFLKTNPGFGAVTTPGQIRFIKQHYAGMIQVMASGGVRTAEDAMAMVEAGADRIATSTPFRILEQLPE</sequence>
<dbReference type="GO" id="GO:0004139">
    <property type="term" value="F:deoxyribose-phosphate aldolase activity"/>
    <property type="evidence" value="ECO:0007669"/>
    <property type="project" value="UniProtKB-UniRule"/>
</dbReference>
<evidence type="ECO:0000256" key="3">
    <source>
        <dbReference type="NCBIfam" id="TIGR00126"/>
    </source>
</evidence>
<proteinExistence type="predicted"/>
<name>A0AA41K8U9_9FIRM</name>
<dbReference type="GO" id="GO:0006207">
    <property type="term" value="P:'de novo' pyrimidine nucleobase biosynthetic process"/>
    <property type="evidence" value="ECO:0007669"/>
    <property type="project" value="InterPro"/>
</dbReference>
<organism evidence="4 6">
    <name type="scientific">Enterocloster citroniae</name>
    <dbReference type="NCBI Taxonomy" id="358743"/>
    <lineage>
        <taxon>Bacteria</taxon>
        <taxon>Bacillati</taxon>
        <taxon>Bacillota</taxon>
        <taxon>Clostridia</taxon>
        <taxon>Lachnospirales</taxon>
        <taxon>Lachnospiraceae</taxon>
        <taxon>Enterocloster</taxon>
    </lineage>
</organism>
<dbReference type="RefSeq" id="WP_045091675.1">
    <property type="nucleotide sequence ID" value="NZ_CABJDD010000012.1"/>
</dbReference>
<keyword evidence="7" id="KW-1185">Reference proteome</keyword>
<dbReference type="InterPro" id="IPR013785">
    <property type="entry name" value="Aldolase_TIM"/>
</dbReference>
<dbReference type="EMBL" id="JBEPLZ010000015">
    <property type="protein sequence ID" value="MET3572071.1"/>
    <property type="molecule type" value="Genomic_DNA"/>
</dbReference>
<dbReference type="Proteomes" id="UP000708338">
    <property type="component" value="Unassembled WGS sequence"/>
</dbReference>
<dbReference type="Pfam" id="PF01791">
    <property type="entry name" value="DeoC"/>
    <property type="match status" value="1"/>
</dbReference>
<dbReference type="InterPro" id="IPR002915">
    <property type="entry name" value="DeoC/FbaB/LacD_aldolase"/>
</dbReference>
<dbReference type="GO" id="GO:0016052">
    <property type="term" value="P:carbohydrate catabolic process"/>
    <property type="evidence" value="ECO:0007669"/>
    <property type="project" value="TreeGrafter"/>
</dbReference>
<comment type="caution">
    <text evidence="4">The sequence shown here is derived from an EMBL/GenBank/DDBJ whole genome shotgun (WGS) entry which is preliminary data.</text>
</comment>
<dbReference type="PANTHER" id="PTHR10889:SF1">
    <property type="entry name" value="DEOXYRIBOSE-PHOSPHATE ALDOLASE"/>
    <property type="match status" value="1"/>
</dbReference>
<dbReference type="GO" id="GO:0005737">
    <property type="term" value="C:cytoplasm"/>
    <property type="evidence" value="ECO:0007669"/>
    <property type="project" value="InterPro"/>
</dbReference>
<dbReference type="SUPFAM" id="SSF51569">
    <property type="entry name" value="Aldolase"/>
    <property type="match status" value="1"/>
</dbReference>
<evidence type="ECO:0000256" key="1">
    <source>
        <dbReference type="ARBA" id="ARBA00022490"/>
    </source>
</evidence>
<dbReference type="SMART" id="SM01133">
    <property type="entry name" value="DeoC"/>
    <property type="match status" value="1"/>
</dbReference>
<evidence type="ECO:0000313" key="7">
    <source>
        <dbReference type="Proteomes" id="UP001549200"/>
    </source>
</evidence>
<protein>
    <recommendedName>
        <fullName evidence="3">Deoxyribose-phosphate aldolase</fullName>
        <ecNumber evidence="3">4.1.2.4</ecNumber>
    </recommendedName>
</protein>
<evidence type="ECO:0000256" key="2">
    <source>
        <dbReference type="ARBA" id="ARBA00023270"/>
    </source>
</evidence>
<dbReference type="AlphaFoldDB" id="A0AA41K8U9"/>
<keyword evidence="1" id="KW-0963">Cytoplasm</keyword>
<dbReference type="GeneID" id="93164963"/>
<dbReference type="EMBL" id="WQPS01000044">
    <property type="protein sequence ID" value="MBT9812349.1"/>
    <property type="molecule type" value="Genomic_DNA"/>
</dbReference>
<evidence type="ECO:0000313" key="4">
    <source>
        <dbReference type="EMBL" id="MBT9812349.1"/>
    </source>
</evidence>
<dbReference type="NCBIfam" id="TIGR00126">
    <property type="entry name" value="deoC"/>
    <property type="match status" value="1"/>
</dbReference>
<dbReference type="PANTHER" id="PTHR10889">
    <property type="entry name" value="DEOXYRIBOSE-PHOSPHATE ALDOLASE"/>
    <property type="match status" value="1"/>
</dbReference>
<dbReference type="InterPro" id="IPR011343">
    <property type="entry name" value="DeoC"/>
</dbReference>
<keyword evidence="2" id="KW-0704">Schiff base</keyword>
<dbReference type="GO" id="GO:0016627">
    <property type="term" value="F:oxidoreductase activity, acting on the CH-CH group of donors"/>
    <property type="evidence" value="ECO:0007669"/>
    <property type="project" value="InterPro"/>
</dbReference>
<dbReference type="EC" id="4.1.2.4" evidence="3"/>